<accession>A0A1H3XB12</accession>
<dbReference type="EMBL" id="FNRA01000001">
    <property type="protein sequence ID" value="SDZ96539.1"/>
    <property type="molecule type" value="Genomic_DNA"/>
</dbReference>
<dbReference type="STRING" id="425514.SAMN05443550_101560"/>
<reference evidence="1 2" key="1">
    <citation type="submission" date="2016-10" db="EMBL/GenBank/DDBJ databases">
        <authorList>
            <person name="de Groot N.N."/>
        </authorList>
    </citation>
    <scope>NUCLEOTIDE SEQUENCE [LARGE SCALE GENOMIC DNA]</scope>
    <source>
        <strain evidence="1 2">DSM 19033</strain>
    </source>
</reference>
<protein>
    <submittedName>
        <fullName evidence="1">Uncharacterized protein</fullName>
    </submittedName>
</protein>
<name>A0A1H3XB12_9SPHI</name>
<gene>
    <name evidence="1" type="ORF">SAMN05443550_101560</name>
</gene>
<proteinExistence type="predicted"/>
<sequence length="66" mass="7407">MKTFFNQHQHSYPFAVCRNSAEKQNNTDQLKEEAIAEHIKAIAKGSSALQSEDLTDLMSYYLSVAG</sequence>
<evidence type="ECO:0000313" key="1">
    <source>
        <dbReference type="EMBL" id="SDZ96539.1"/>
    </source>
</evidence>
<dbReference type="RefSeq" id="WP_090554922.1">
    <property type="nucleotide sequence ID" value="NZ_FNRA01000001.1"/>
</dbReference>
<dbReference type="AlphaFoldDB" id="A0A1H3XB12"/>
<evidence type="ECO:0000313" key="2">
    <source>
        <dbReference type="Proteomes" id="UP000198850"/>
    </source>
</evidence>
<dbReference type="Proteomes" id="UP000198850">
    <property type="component" value="Unassembled WGS sequence"/>
</dbReference>
<keyword evidence="2" id="KW-1185">Reference proteome</keyword>
<organism evidence="1 2">
    <name type="scientific">Pedobacter hartonius</name>
    <dbReference type="NCBI Taxonomy" id="425514"/>
    <lineage>
        <taxon>Bacteria</taxon>
        <taxon>Pseudomonadati</taxon>
        <taxon>Bacteroidota</taxon>
        <taxon>Sphingobacteriia</taxon>
        <taxon>Sphingobacteriales</taxon>
        <taxon>Sphingobacteriaceae</taxon>
        <taxon>Pedobacter</taxon>
    </lineage>
</organism>